<evidence type="ECO:0000313" key="2">
    <source>
        <dbReference type="EMBL" id="CAE2222535.1"/>
    </source>
</evidence>
<sequence length="234" mass="25131">MPKKKKKKKSAAAAAAAADRPVVGPDYAQLLRGSLFGRDVALLLCGESHEDAVDVTRPGGKFMPNEGWVRTEVPDLAAEMYGRTFGSDGGASIDDRDDDDDDEAVSVKHRVLKRQSKPVAMGKAREWASEQVKDDLLYSVEMGEEIALLWCPASKGDAKGRAYLVSLRFAIEDDVDDGEEEDDEEDDDGKGRGGGKAAKNGGGGKPANKKRRGSSSGSNTHRKKILLLGRARGD</sequence>
<dbReference type="EMBL" id="HBKQ01013010">
    <property type="protein sequence ID" value="CAE2222535.1"/>
    <property type="molecule type" value="Transcribed_RNA"/>
</dbReference>
<feature type="compositionally biased region" description="Acidic residues" evidence="1">
    <location>
        <begin position="95"/>
        <end position="104"/>
    </location>
</feature>
<feature type="compositionally biased region" description="Acidic residues" evidence="1">
    <location>
        <begin position="174"/>
        <end position="188"/>
    </location>
</feature>
<evidence type="ECO:0000256" key="1">
    <source>
        <dbReference type="SAM" id="MobiDB-lite"/>
    </source>
</evidence>
<name>A0A7S4I9B9_9STRA</name>
<feature type="region of interest" description="Disordered" evidence="1">
    <location>
        <begin position="174"/>
        <end position="234"/>
    </location>
</feature>
<gene>
    <name evidence="2" type="ORF">OAUR00152_LOCUS8924</name>
</gene>
<feature type="compositionally biased region" description="Gly residues" evidence="1">
    <location>
        <begin position="192"/>
        <end position="205"/>
    </location>
</feature>
<protein>
    <submittedName>
        <fullName evidence="2">Uncharacterized protein</fullName>
    </submittedName>
</protein>
<proteinExistence type="predicted"/>
<accession>A0A7S4I9B9</accession>
<reference evidence="2" key="1">
    <citation type="submission" date="2021-01" db="EMBL/GenBank/DDBJ databases">
        <authorList>
            <person name="Corre E."/>
            <person name="Pelletier E."/>
            <person name="Niang G."/>
            <person name="Scheremetjew M."/>
            <person name="Finn R."/>
            <person name="Kale V."/>
            <person name="Holt S."/>
            <person name="Cochrane G."/>
            <person name="Meng A."/>
            <person name="Brown T."/>
            <person name="Cohen L."/>
        </authorList>
    </citation>
    <scope>NUCLEOTIDE SEQUENCE</scope>
    <source>
        <strain evidence="2">Isolate 1302-5</strain>
    </source>
</reference>
<organism evidence="2">
    <name type="scientific">Odontella aurita</name>
    <dbReference type="NCBI Taxonomy" id="265563"/>
    <lineage>
        <taxon>Eukaryota</taxon>
        <taxon>Sar</taxon>
        <taxon>Stramenopiles</taxon>
        <taxon>Ochrophyta</taxon>
        <taxon>Bacillariophyta</taxon>
        <taxon>Mediophyceae</taxon>
        <taxon>Biddulphiophycidae</taxon>
        <taxon>Eupodiscales</taxon>
        <taxon>Odontellaceae</taxon>
        <taxon>Odontella</taxon>
    </lineage>
</organism>
<dbReference type="AlphaFoldDB" id="A0A7S4I9B9"/>
<feature type="region of interest" description="Disordered" evidence="1">
    <location>
        <begin position="86"/>
        <end position="106"/>
    </location>
</feature>